<dbReference type="InterPro" id="IPR032675">
    <property type="entry name" value="LRR_dom_sf"/>
</dbReference>
<protein>
    <recommendedName>
        <fullName evidence="3">F-box domain-containing protein</fullName>
    </recommendedName>
</protein>
<dbReference type="SUPFAM" id="SSF52047">
    <property type="entry name" value="RNI-like"/>
    <property type="match status" value="1"/>
</dbReference>
<evidence type="ECO:0008006" key="3">
    <source>
        <dbReference type="Google" id="ProtNLM"/>
    </source>
</evidence>
<evidence type="ECO:0000313" key="1">
    <source>
        <dbReference type="EMBL" id="KLO07889.1"/>
    </source>
</evidence>
<reference evidence="1 2" key="1">
    <citation type="submission" date="2015-04" db="EMBL/GenBank/DDBJ databases">
        <title>Complete genome sequence of Schizopora paradoxa KUC8140, a cosmopolitan wood degrader in East Asia.</title>
        <authorList>
            <consortium name="DOE Joint Genome Institute"/>
            <person name="Min B."/>
            <person name="Park H."/>
            <person name="Jang Y."/>
            <person name="Kim J.-J."/>
            <person name="Kim K.H."/>
            <person name="Pangilinan J."/>
            <person name="Lipzen A."/>
            <person name="Riley R."/>
            <person name="Grigoriev I.V."/>
            <person name="Spatafora J.W."/>
            <person name="Choi I.-G."/>
        </authorList>
    </citation>
    <scope>NUCLEOTIDE SEQUENCE [LARGE SCALE GENOMIC DNA]</scope>
    <source>
        <strain evidence="1 2">KUC8140</strain>
    </source>
</reference>
<gene>
    <name evidence="1" type="ORF">SCHPADRAFT_944895</name>
</gene>
<dbReference type="OrthoDB" id="3365698at2759"/>
<dbReference type="InParanoid" id="A0A0H2R7N8"/>
<organism evidence="1 2">
    <name type="scientific">Schizopora paradoxa</name>
    <dbReference type="NCBI Taxonomy" id="27342"/>
    <lineage>
        <taxon>Eukaryota</taxon>
        <taxon>Fungi</taxon>
        <taxon>Dikarya</taxon>
        <taxon>Basidiomycota</taxon>
        <taxon>Agaricomycotina</taxon>
        <taxon>Agaricomycetes</taxon>
        <taxon>Hymenochaetales</taxon>
        <taxon>Schizoporaceae</taxon>
        <taxon>Schizopora</taxon>
    </lineage>
</organism>
<name>A0A0H2R7N8_9AGAM</name>
<dbReference type="AlphaFoldDB" id="A0A0H2R7N8"/>
<accession>A0A0H2R7N8</accession>
<proteinExistence type="predicted"/>
<keyword evidence="2" id="KW-1185">Reference proteome</keyword>
<dbReference type="Proteomes" id="UP000053477">
    <property type="component" value="Unassembled WGS sequence"/>
</dbReference>
<sequence length="527" mass="59555">MSSSTQNLVDQASSHECNKMHIHPAALDALTEIVERLRFGKVPGCVGAQDDWFEELDSPAPVLLVHDPSQTVDDKKSAARLSVALDSLQLAITALSTIQEHVLLQKETCERRLISLRARGGLSSLPDDVLSLVMEHASEEGNSAAKVALRLSHICHRFRQIALRIPTLWSNIWGSMDINLVSLFWDRITIPVATIIFDNGVYGVSSAVEVAPFIRCVTARSELWSKVYHAFAPNVALNRDILDVMAHETHQLHAPFLSFLYIEGSRSRSILQDPPLENSLHYYSSWIMPRLTKFAVENFIPIPLMNATSLTVFRFVHRLNNKQTEELNEIRAGERLSSLILFLGSCPTLQTVAMVIEFFPEFIDFAPNEFADLPNVEMLELSLINCQGTVLRSFLEHIHFPNVSTMELRFFASSASISIQDDLDAVFWDLHKFDSLANLTFTTLSHDQIPPLRFPFSSLSRLRHLTFIGNMADYEKILHEGPCLPALRSLTFENCDIQDRNWTESLLARLKSQGNIPEVREIRTARR</sequence>
<dbReference type="EMBL" id="KQ086115">
    <property type="protein sequence ID" value="KLO07889.1"/>
    <property type="molecule type" value="Genomic_DNA"/>
</dbReference>
<dbReference type="Gene3D" id="3.80.10.10">
    <property type="entry name" value="Ribonuclease Inhibitor"/>
    <property type="match status" value="1"/>
</dbReference>
<evidence type="ECO:0000313" key="2">
    <source>
        <dbReference type="Proteomes" id="UP000053477"/>
    </source>
</evidence>